<gene>
    <name evidence="3" type="ORF">GCM10010406_13430</name>
</gene>
<keyword evidence="1" id="KW-0418">Kinase</keyword>
<accession>A0ABN3L783</accession>
<feature type="domain" description="Histidine kinase/HSP90-like ATPase" evidence="2">
    <location>
        <begin position="31"/>
        <end position="131"/>
    </location>
</feature>
<reference evidence="3 4" key="1">
    <citation type="journal article" date="2019" name="Int. J. Syst. Evol. Microbiol.">
        <title>The Global Catalogue of Microorganisms (GCM) 10K type strain sequencing project: providing services to taxonomists for standard genome sequencing and annotation.</title>
        <authorList>
            <consortium name="The Broad Institute Genomics Platform"/>
            <consortium name="The Broad Institute Genome Sequencing Center for Infectious Disease"/>
            <person name="Wu L."/>
            <person name="Ma J."/>
        </authorList>
    </citation>
    <scope>NUCLEOTIDE SEQUENCE [LARGE SCALE GENOMIC DNA]</scope>
    <source>
        <strain evidence="3 4">JCM 6307</strain>
    </source>
</reference>
<dbReference type="PANTHER" id="PTHR35526">
    <property type="entry name" value="ANTI-SIGMA-F FACTOR RSBW-RELATED"/>
    <property type="match status" value="1"/>
</dbReference>
<organism evidence="3 4">
    <name type="scientific">Streptomyces thermolineatus</name>
    <dbReference type="NCBI Taxonomy" id="44033"/>
    <lineage>
        <taxon>Bacteria</taxon>
        <taxon>Bacillati</taxon>
        <taxon>Actinomycetota</taxon>
        <taxon>Actinomycetes</taxon>
        <taxon>Kitasatosporales</taxon>
        <taxon>Streptomycetaceae</taxon>
        <taxon>Streptomyces</taxon>
    </lineage>
</organism>
<keyword evidence="1" id="KW-0808">Transferase</keyword>
<protein>
    <recommendedName>
        <fullName evidence="2">Histidine kinase/HSP90-like ATPase domain-containing protein</fullName>
    </recommendedName>
</protein>
<comment type="caution">
    <text evidence="3">The sequence shown here is derived from an EMBL/GenBank/DDBJ whole genome shotgun (WGS) entry which is preliminary data.</text>
</comment>
<evidence type="ECO:0000259" key="2">
    <source>
        <dbReference type="Pfam" id="PF13581"/>
    </source>
</evidence>
<dbReference type="PANTHER" id="PTHR35526:SF3">
    <property type="entry name" value="ANTI-SIGMA-F FACTOR RSBW"/>
    <property type="match status" value="1"/>
</dbReference>
<dbReference type="InterPro" id="IPR003594">
    <property type="entry name" value="HATPase_dom"/>
</dbReference>
<dbReference type="Proteomes" id="UP001501358">
    <property type="component" value="Unassembled WGS sequence"/>
</dbReference>
<evidence type="ECO:0000313" key="4">
    <source>
        <dbReference type="Proteomes" id="UP001501358"/>
    </source>
</evidence>
<dbReference type="Gene3D" id="3.30.565.10">
    <property type="entry name" value="Histidine kinase-like ATPase, C-terminal domain"/>
    <property type="match status" value="1"/>
</dbReference>
<dbReference type="InterPro" id="IPR036890">
    <property type="entry name" value="HATPase_C_sf"/>
</dbReference>
<proteinExistence type="predicted"/>
<dbReference type="CDD" id="cd16936">
    <property type="entry name" value="HATPase_RsbW-like"/>
    <property type="match status" value="1"/>
</dbReference>
<name>A0ABN3L783_9ACTN</name>
<dbReference type="RefSeq" id="WP_344382176.1">
    <property type="nucleotide sequence ID" value="NZ_BAAATA010000005.1"/>
</dbReference>
<dbReference type="SUPFAM" id="SSF55874">
    <property type="entry name" value="ATPase domain of HSP90 chaperone/DNA topoisomerase II/histidine kinase"/>
    <property type="match status" value="1"/>
</dbReference>
<dbReference type="EMBL" id="BAAATA010000005">
    <property type="protein sequence ID" value="GAA2478575.1"/>
    <property type="molecule type" value="Genomic_DNA"/>
</dbReference>
<keyword evidence="1" id="KW-0723">Serine/threonine-protein kinase</keyword>
<sequence>MPALVEEEVRERTAPGFYLRSGPSGFVLHVNASAQSLALVRELAAEVLVAAGAEGAAVDVVQLVVSELVGNAVRACGARAPLVVGVEVRPATVSVKVHDPDPDRLPRLAAPAEDDEVAESGRGLLLVENLALAWGTRMLPDGIGKTVWANVALRSRTATAPGEGC</sequence>
<evidence type="ECO:0000313" key="3">
    <source>
        <dbReference type="EMBL" id="GAA2478575.1"/>
    </source>
</evidence>
<dbReference type="InterPro" id="IPR050267">
    <property type="entry name" value="Anti-sigma-factor_SerPK"/>
</dbReference>
<dbReference type="Pfam" id="PF13581">
    <property type="entry name" value="HATPase_c_2"/>
    <property type="match status" value="1"/>
</dbReference>
<keyword evidence="4" id="KW-1185">Reference proteome</keyword>
<evidence type="ECO:0000256" key="1">
    <source>
        <dbReference type="ARBA" id="ARBA00022527"/>
    </source>
</evidence>